<dbReference type="GO" id="GO:0016540">
    <property type="term" value="P:protein autoprocessing"/>
    <property type="evidence" value="ECO:0007669"/>
    <property type="project" value="InterPro"/>
</dbReference>
<evidence type="ECO:0000259" key="3">
    <source>
        <dbReference type="SMART" id="SM00306"/>
    </source>
</evidence>
<feature type="transmembrane region" description="Helical" evidence="2">
    <location>
        <begin position="38"/>
        <end position="57"/>
    </location>
</feature>
<dbReference type="InterPro" id="IPR003587">
    <property type="entry name" value="Hint_dom_N"/>
</dbReference>
<dbReference type="PANTHER" id="PTHR11889:SF31">
    <property type="entry name" value="PROTEIN HEDGEHOG"/>
    <property type="match status" value="1"/>
</dbReference>
<dbReference type="InterPro" id="IPR001767">
    <property type="entry name" value="Hedgehog_Hint"/>
</dbReference>
<dbReference type="EMBL" id="CAMXCT030001170">
    <property type="protein sequence ID" value="CAL4774790.1"/>
    <property type="molecule type" value="Genomic_DNA"/>
</dbReference>
<protein>
    <submittedName>
        <fullName evidence="6">Hint module-domain-containing protein</fullName>
    </submittedName>
</protein>
<dbReference type="InterPro" id="IPR050387">
    <property type="entry name" value="Hedgehog_Signaling"/>
</dbReference>
<proteinExistence type="predicted"/>
<keyword evidence="7" id="KW-1185">Reference proteome</keyword>
<gene>
    <name evidence="4" type="ORF">C1SCF055_LOCUS14746</name>
</gene>
<evidence type="ECO:0000313" key="7">
    <source>
        <dbReference type="Proteomes" id="UP001152797"/>
    </source>
</evidence>
<dbReference type="OrthoDB" id="5212at2759"/>
<dbReference type="PANTHER" id="PTHR11889">
    <property type="entry name" value="HEDGEHOG"/>
    <property type="match status" value="1"/>
</dbReference>
<evidence type="ECO:0000313" key="6">
    <source>
        <dbReference type="EMBL" id="CAL4774790.1"/>
    </source>
</evidence>
<keyword evidence="1" id="KW-0175">Coiled coil</keyword>
<name>A0A9P1CA93_9DINO</name>
<dbReference type="EMBL" id="CAMXCT020001170">
    <property type="protein sequence ID" value="CAL1140853.1"/>
    <property type="molecule type" value="Genomic_DNA"/>
</dbReference>
<dbReference type="Pfam" id="PF01079">
    <property type="entry name" value="Hint"/>
    <property type="match status" value="1"/>
</dbReference>
<dbReference type="InterPro" id="IPR036844">
    <property type="entry name" value="Hint_dom_sf"/>
</dbReference>
<organism evidence="4">
    <name type="scientific">Cladocopium goreaui</name>
    <dbReference type="NCBI Taxonomy" id="2562237"/>
    <lineage>
        <taxon>Eukaryota</taxon>
        <taxon>Sar</taxon>
        <taxon>Alveolata</taxon>
        <taxon>Dinophyceae</taxon>
        <taxon>Suessiales</taxon>
        <taxon>Symbiodiniaceae</taxon>
        <taxon>Cladocopium</taxon>
    </lineage>
</organism>
<dbReference type="Gene3D" id="2.170.16.10">
    <property type="entry name" value="Hedgehog/Intein (Hint) domain"/>
    <property type="match status" value="1"/>
</dbReference>
<evidence type="ECO:0000256" key="2">
    <source>
        <dbReference type="SAM" id="Phobius"/>
    </source>
</evidence>
<dbReference type="Proteomes" id="UP001152797">
    <property type="component" value="Unassembled WGS sequence"/>
</dbReference>
<keyword evidence="2" id="KW-1133">Transmembrane helix</keyword>
<dbReference type="AlphaFoldDB" id="A0A9P1CA93"/>
<accession>A0A9P1CA93</accession>
<evidence type="ECO:0000313" key="5">
    <source>
        <dbReference type="EMBL" id="CAL1140853.1"/>
    </source>
</evidence>
<dbReference type="SMART" id="SM00306">
    <property type="entry name" value="HintN"/>
    <property type="match status" value="1"/>
</dbReference>
<feature type="coiled-coil region" evidence="1">
    <location>
        <begin position="229"/>
        <end position="280"/>
    </location>
</feature>
<evidence type="ECO:0000313" key="4">
    <source>
        <dbReference type="EMBL" id="CAI3987478.1"/>
    </source>
</evidence>
<reference evidence="4" key="1">
    <citation type="submission" date="2022-10" db="EMBL/GenBank/DDBJ databases">
        <authorList>
            <person name="Chen Y."/>
            <person name="Dougan E. K."/>
            <person name="Chan C."/>
            <person name="Rhodes N."/>
            <person name="Thang M."/>
        </authorList>
    </citation>
    <scope>NUCLEOTIDE SEQUENCE</scope>
</reference>
<sequence>MRLCLPGLLASAGSFGLATLQLLRYALAQQPQLPSFSAGQFFLMILQCLLYRSLFYAGQDFMALQWDALLHEMGFWTAALALHPLLPLVALRLMAVKVFLLAAAWGSVNVFAYVVREGRYGQLDGNIARFTTKYLFDGEEQKPNLVIVMTHCNRKQLKFSKQEKAEWLKHQHEENQEFRSLYKMVNQDPLRFFMVDNQDEEDMQMENEAGIAPLWRYILDTDSTLQWKDANILKRLEELKEEIKDLVESRMSVEELEKCVEEKETERKKLEDEKKMLEGKLASKVGTRAKSDKSSSGQGCFGGLCEVCVRNKGTIEISDLASGDMVATGTGWSPVVAWLHRCTDVMVDVLEIETSRGRLLATSEHLLFRADGSTVPAYAVQCNDELASGGGRIAVVNSVRRSKSLGYYAPLTQSGQIQVSGVRCSCYIETGFSHTAMNLAMLPLRWAPGWMSPWCAEMSSEQIHDYAKFLMMFFFSGGHVATSRRSALCLETWAQ</sequence>
<feature type="domain" description="Hint" evidence="3">
    <location>
        <begin position="298"/>
        <end position="390"/>
    </location>
</feature>
<comment type="caution">
    <text evidence="4">The sequence shown here is derived from an EMBL/GenBank/DDBJ whole genome shotgun (WGS) entry which is preliminary data.</text>
</comment>
<dbReference type="EMBL" id="CAMXCT010001170">
    <property type="protein sequence ID" value="CAI3987478.1"/>
    <property type="molecule type" value="Genomic_DNA"/>
</dbReference>
<dbReference type="SUPFAM" id="SSF51294">
    <property type="entry name" value="Hedgehog/intein (Hint) domain"/>
    <property type="match status" value="1"/>
</dbReference>
<reference evidence="5" key="2">
    <citation type="submission" date="2024-04" db="EMBL/GenBank/DDBJ databases">
        <authorList>
            <person name="Chen Y."/>
            <person name="Shah S."/>
            <person name="Dougan E. K."/>
            <person name="Thang M."/>
            <person name="Chan C."/>
        </authorList>
    </citation>
    <scope>NUCLEOTIDE SEQUENCE [LARGE SCALE GENOMIC DNA]</scope>
</reference>
<keyword evidence="2" id="KW-0472">Membrane</keyword>
<keyword evidence="2" id="KW-0812">Transmembrane</keyword>
<feature type="transmembrane region" description="Helical" evidence="2">
    <location>
        <begin position="69"/>
        <end position="90"/>
    </location>
</feature>
<evidence type="ECO:0000256" key="1">
    <source>
        <dbReference type="SAM" id="Coils"/>
    </source>
</evidence>